<dbReference type="AlphaFoldDB" id="A0A914YZA6"/>
<accession>A0A914YZA6</accession>
<evidence type="ECO:0000313" key="2">
    <source>
        <dbReference type="WBParaSite" id="PSU_v2.g5829.t1"/>
    </source>
</evidence>
<dbReference type="WBParaSite" id="PSU_v2.g5829.t1">
    <property type="protein sequence ID" value="PSU_v2.g5829.t1"/>
    <property type="gene ID" value="PSU_v2.g5829"/>
</dbReference>
<keyword evidence="1" id="KW-1185">Reference proteome</keyword>
<name>A0A914YZA6_9BILA</name>
<reference evidence="2" key="1">
    <citation type="submission" date="2022-11" db="UniProtKB">
        <authorList>
            <consortium name="WormBaseParasite"/>
        </authorList>
    </citation>
    <scope>IDENTIFICATION</scope>
</reference>
<dbReference type="Proteomes" id="UP000887577">
    <property type="component" value="Unplaced"/>
</dbReference>
<evidence type="ECO:0000313" key="1">
    <source>
        <dbReference type="Proteomes" id="UP000887577"/>
    </source>
</evidence>
<organism evidence="1 2">
    <name type="scientific">Panagrolaimus superbus</name>
    <dbReference type="NCBI Taxonomy" id="310955"/>
    <lineage>
        <taxon>Eukaryota</taxon>
        <taxon>Metazoa</taxon>
        <taxon>Ecdysozoa</taxon>
        <taxon>Nematoda</taxon>
        <taxon>Chromadorea</taxon>
        <taxon>Rhabditida</taxon>
        <taxon>Tylenchina</taxon>
        <taxon>Panagrolaimomorpha</taxon>
        <taxon>Panagrolaimoidea</taxon>
        <taxon>Panagrolaimidae</taxon>
        <taxon>Panagrolaimus</taxon>
    </lineage>
</organism>
<proteinExistence type="predicted"/>
<protein>
    <submittedName>
        <fullName evidence="2">Uncharacterized protein</fullName>
    </submittedName>
</protein>
<sequence length="77" mass="8602">MTAASVLFVDKTFSIRPADAQKRIDVTENGEEWVPYAMIALTSHHPVQYEAVVNAIKEKGDEFGIKPTFGGFHCDFK</sequence>